<dbReference type="AlphaFoldDB" id="A0A2S4N7L0"/>
<sequence length="240" mass="26946">MSIIKLNATSSTNDYLKTLSKNQSLKNYTVILADEQTNGRGQMGTTWSSEKGKNLIMSVLIKNVMSDIQHIFYLNMAVSLSVVQVLESLKLENIAIKWPNDIMAGNKKIAGILIENTIKPDNCIDIIIGIGLNVNQENFNNLPKATSLYCYCGKTFNIEEICKQIVAVLQNNVSKLLENHTFQKEYHQYLYRKDIPSVFSVNNLQFMGIIVGVNSEGKLQIKDETDTVTNYSLKEVALLS</sequence>
<dbReference type="InterPro" id="IPR004143">
    <property type="entry name" value="BPL_LPL_catalytic"/>
</dbReference>
<dbReference type="Gene3D" id="3.30.930.10">
    <property type="entry name" value="Bira Bifunctional Protein, Domain 2"/>
    <property type="match status" value="1"/>
</dbReference>
<feature type="domain" description="BPL/LPL catalytic" evidence="2">
    <location>
        <begin position="1"/>
        <end position="177"/>
    </location>
</feature>
<proteinExistence type="predicted"/>
<name>A0A2S4N7L0_9FLAO</name>
<organism evidence="3 4">
    <name type="scientific">Flavobacterium croceum DSM 17960</name>
    <dbReference type="NCBI Taxonomy" id="1121886"/>
    <lineage>
        <taxon>Bacteria</taxon>
        <taxon>Pseudomonadati</taxon>
        <taxon>Bacteroidota</taxon>
        <taxon>Flavobacteriia</taxon>
        <taxon>Flavobacteriales</taxon>
        <taxon>Flavobacteriaceae</taxon>
        <taxon>Flavobacterium</taxon>
    </lineage>
</organism>
<accession>A0A2S4N7L0</accession>
<dbReference type="PANTHER" id="PTHR12835">
    <property type="entry name" value="BIOTIN PROTEIN LIGASE"/>
    <property type="match status" value="1"/>
</dbReference>
<evidence type="ECO:0000256" key="1">
    <source>
        <dbReference type="ARBA" id="ARBA00022598"/>
    </source>
</evidence>
<evidence type="ECO:0000313" key="3">
    <source>
        <dbReference type="EMBL" id="POS01651.1"/>
    </source>
</evidence>
<dbReference type="SUPFAM" id="SSF55681">
    <property type="entry name" value="Class II aaRS and biotin synthetases"/>
    <property type="match status" value="1"/>
</dbReference>
<reference evidence="3 4" key="1">
    <citation type="submission" date="2018-01" db="EMBL/GenBank/DDBJ databases">
        <title>Genomic Encyclopedia of Type Strains, Phase I: the one thousand microbial genomes (KMG-I) project.</title>
        <authorList>
            <person name="Goeker M."/>
        </authorList>
    </citation>
    <scope>NUCLEOTIDE SEQUENCE [LARGE SCALE GENOMIC DNA]</scope>
    <source>
        <strain evidence="3 4">DSM 17960</strain>
    </source>
</reference>
<keyword evidence="4" id="KW-1185">Reference proteome</keyword>
<dbReference type="PANTHER" id="PTHR12835:SF5">
    <property type="entry name" value="BIOTIN--PROTEIN LIGASE"/>
    <property type="match status" value="1"/>
</dbReference>
<dbReference type="CDD" id="cd16442">
    <property type="entry name" value="BPL"/>
    <property type="match status" value="1"/>
</dbReference>
<keyword evidence="1 3" id="KW-0436">Ligase</keyword>
<dbReference type="RefSeq" id="WP_103726244.1">
    <property type="nucleotide sequence ID" value="NZ_PQNY01000009.1"/>
</dbReference>
<comment type="caution">
    <text evidence="3">The sequence shown here is derived from an EMBL/GenBank/DDBJ whole genome shotgun (WGS) entry which is preliminary data.</text>
</comment>
<gene>
    <name evidence="3" type="ORF">Q361_109111</name>
</gene>
<dbReference type="InterPro" id="IPR045864">
    <property type="entry name" value="aa-tRNA-synth_II/BPL/LPL"/>
</dbReference>
<dbReference type="OrthoDB" id="9807064at2"/>
<evidence type="ECO:0000259" key="2">
    <source>
        <dbReference type="PROSITE" id="PS51733"/>
    </source>
</evidence>
<dbReference type="PROSITE" id="PS51733">
    <property type="entry name" value="BPL_LPL_CATALYTIC"/>
    <property type="match status" value="1"/>
</dbReference>
<dbReference type="Proteomes" id="UP000237056">
    <property type="component" value="Unassembled WGS sequence"/>
</dbReference>
<evidence type="ECO:0000313" key="4">
    <source>
        <dbReference type="Proteomes" id="UP000237056"/>
    </source>
</evidence>
<dbReference type="NCBIfam" id="TIGR00121">
    <property type="entry name" value="birA_ligase"/>
    <property type="match status" value="1"/>
</dbReference>
<dbReference type="GO" id="GO:0004077">
    <property type="term" value="F:biotin--[biotin carboxyl-carrier protein] ligase activity"/>
    <property type="evidence" value="ECO:0007669"/>
    <property type="project" value="InterPro"/>
</dbReference>
<dbReference type="Pfam" id="PF03099">
    <property type="entry name" value="BPL_LplA_LipB"/>
    <property type="match status" value="1"/>
</dbReference>
<protein>
    <submittedName>
        <fullName evidence="3">BirA family biotin operon repressor/biotin-[acetyl-CoA-carboxylase] ligase</fullName>
    </submittedName>
</protein>
<dbReference type="GO" id="GO:0005737">
    <property type="term" value="C:cytoplasm"/>
    <property type="evidence" value="ECO:0007669"/>
    <property type="project" value="TreeGrafter"/>
</dbReference>
<dbReference type="InterPro" id="IPR004408">
    <property type="entry name" value="Biotin_CoA_COase_ligase"/>
</dbReference>
<dbReference type="EMBL" id="PQNY01000009">
    <property type="protein sequence ID" value="POS01651.1"/>
    <property type="molecule type" value="Genomic_DNA"/>
</dbReference>